<evidence type="ECO:0000313" key="2">
    <source>
        <dbReference type="EMBL" id="KAI7839556.1"/>
    </source>
</evidence>
<evidence type="ECO:0000313" key="3">
    <source>
        <dbReference type="Proteomes" id="UP001205105"/>
    </source>
</evidence>
<dbReference type="InterPro" id="IPR050715">
    <property type="entry name" value="LRR-SigEffector_domain"/>
</dbReference>
<dbReference type="PANTHER" id="PTHR45752">
    <property type="entry name" value="LEUCINE-RICH REPEAT-CONTAINING"/>
    <property type="match status" value="1"/>
</dbReference>
<dbReference type="SUPFAM" id="SSF52047">
    <property type="entry name" value="RNI-like"/>
    <property type="match status" value="1"/>
</dbReference>
<dbReference type="Gene3D" id="3.80.10.10">
    <property type="entry name" value="Ribonuclease Inhibitor"/>
    <property type="match status" value="2"/>
</dbReference>
<dbReference type="GO" id="GO:0005930">
    <property type="term" value="C:axoneme"/>
    <property type="evidence" value="ECO:0007669"/>
    <property type="project" value="UniProtKB-SubCell"/>
</dbReference>
<organism evidence="2 3">
    <name type="scientific">Chlorella ohadii</name>
    <dbReference type="NCBI Taxonomy" id="2649997"/>
    <lineage>
        <taxon>Eukaryota</taxon>
        <taxon>Viridiplantae</taxon>
        <taxon>Chlorophyta</taxon>
        <taxon>core chlorophytes</taxon>
        <taxon>Trebouxiophyceae</taxon>
        <taxon>Chlorellales</taxon>
        <taxon>Chlorellaceae</taxon>
        <taxon>Chlorella clade</taxon>
        <taxon>Chlorella</taxon>
    </lineage>
</organism>
<dbReference type="InterPro" id="IPR001611">
    <property type="entry name" value="Leu-rich_rpt"/>
</dbReference>
<proteinExistence type="predicted"/>
<dbReference type="PANTHER" id="PTHR45752:SF187">
    <property type="entry name" value="LEUCINE-RICH REPEAT AND IQ DOMAIN-CONTAINING PROTEIN 4"/>
    <property type="match status" value="1"/>
</dbReference>
<keyword evidence="3" id="KW-1185">Reference proteome</keyword>
<dbReference type="Proteomes" id="UP001205105">
    <property type="component" value="Unassembled WGS sequence"/>
</dbReference>
<reference evidence="2" key="1">
    <citation type="submission" date="2020-11" db="EMBL/GenBank/DDBJ databases">
        <title>Chlorella ohadii genome sequencing and assembly.</title>
        <authorList>
            <person name="Murik O."/>
            <person name="Treves H."/>
            <person name="Kedem I."/>
            <person name="Shotland Y."/>
            <person name="Kaplan A."/>
        </authorList>
    </citation>
    <scope>NUCLEOTIDE SEQUENCE</scope>
    <source>
        <strain evidence="2">1</strain>
    </source>
</reference>
<dbReference type="EMBL" id="JADXDR010000098">
    <property type="protein sequence ID" value="KAI7839556.1"/>
    <property type="molecule type" value="Genomic_DNA"/>
</dbReference>
<dbReference type="AlphaFoldDB" id="A0AAD5H0J5"/>
<name>A0AAD5H0J5_9CHLO</name>
<gene>
    <name evidence="2" type="ORF">COHA_006683</name>
</gene>
<protein>
    <submittedName>
        <fullName evidence="2">Uncharacterized protein</fullName>
    </submittedName>
</protein>
<comment type="subcellular location">
    <subcellularLocation>
        <location evidence="1">Cytoplasm</location>
        <location evidence="1">Cytoskeleton</location>
        <location evidence="1">Cilium axoneme</location>
    </subcellularLocation>
</comment>
<evidence type="ECO:0000256" key="1">
    <source>
        <dbReference type="ARBA" id="ARBA00004430"/>
    </source>
</evidence>
<accession>A0AAD5H0J5</accession>
<comment type="caution">
    <text evidence="2">The sequence shown here is derived from an EMBL/GenBank/DDBJ whole genome shotgun (WGS) entry which is preliminary data.</text>
</comment>
<dbReference type="InterPro" id="IPR032675">
    <property type="entry name" value="LRR_dom_sf"/>
</dbReference>
<sequence>MVGCSSKALPSELAALPLAELEITVCPHLTTDAALAPLVHLGASLTSLKLQYCRLVGRIPAPLSALSALRALELELNADRATMWPLPPPAPDAFAPLACLSALTSLMLWGWGFPVLPAELSALPGLKAADFEEMSSLNEDDPRTWAPLSHLTALTSLVIGTAVDCRLPPQLAACAALAELQIADDTGLVDEAGEAPEAWAPLQHLTALTKYDGPFGPAALPLLPASMQELCLIRESAITSQAELAPFSRLTALTRLDLSSVELQLFPAALSACSALRELLLRHAECVDLPEAAFQPLAHLTALTLLSLRCAQMAAVPPALAAATALVDLDLGGSMGPISQDPAGEVSHSELGHLSRLASLTRLQRLGLWATGTQRLPAQLSTLRNLTSLLLNRCNAMGQGGDAAFEPLRHMTAMRELSLSSTGLQAVQSQISALLSLRTLDLSENLGLTSADPSTWRPLLSLHHLHTLNLSFCGLLRSLPAVLAQLRAAGVELKLGLSYA</sequence>
<dbReference type="Pfam" id="PF00560">
    <property type="entry name" value="LRR_1"/>
    <property type="match status" value="1"/>
</dbReference>